<protein>
    <recommendedName>
        <fullName evidence="6">Zinc-finger</fullName>
    </recommendedName>
</protein>
<keyword evidence="1" id="KW-0805">Transcription regulation</keyword>
<keyword evidence="3" id="KW-1133">Transmembrane helix</keyword>
<feature type="transmembrane region" description="Helical" evidence="3">
    <location>
        <begin position="104"/>
        <end position="124"/>
    </location>
</feature>
<proteinExistence type="predicted"/>
<sequence length="251" mass="25965">MSNDMTCEKLREIGAELALGILPGRERAAAVAHLDRCADCREYVEQLTLVGDGLIGLLPGCEPPVGFETRVAQALTQGTPAHDGRARARVPGAWRRGFGGRLRLRLASVVAALVLAVGFGGWVAGTAIENVVAGASRSAGGEADLLHGDLTSAAAPRLSSGEVYAHTGSPGWIYMTVDLTGTHTSYSGMVSCLLERRDGGTVRTGTFTLRQGRGFWGGPTPVDPASVSGARLTSPDGTVLATTHLTSGGET</sequence>
<evidence type="ECO:0000313" key="5">
    <source>
        <dbReference type="Proteomes" id="UP000181942"/>
    </source>
</evidence>
<evidence type="ECO:0008006" key="6">
    <source>
        <dbReference type="Google" id="ProtNLM"/>
    </source>
</evidence>
<reference evidence="4 5" key="1">
    <citation type="submission" date="2016-10" db="EMBL/GenBank/DDBJ databases">
        <authorList>
            <person name="de Groot N.N."/>
        </authorList>
    </citation>
    <scope>NUCLEOTIDE SEQUENCE [LARGE SCALE GENOMIC DNA]</scope>
    <source>
        <strain evidence="4 5">OK461</strain>
    </source>
</reference>
<name>A0A1I2NCS2_9ACTN</name>
<dbReference type="AlphaFoldDB" id="A0A1I2NCS2"/>
<dbReference type="RefSeq" id="WP_075030893.1">
    <property type="nucleotide sequence ID" value="NZ_FONR01000014.1"/>
</dbReference>
<dbReference type="EMBL" id="FONR01000014">
    <property type="protein sequence ID" value="SFG00669.1"/>
    <property type="molecule type" value="Genomic_DNA"/>
</dbReference>
<evidence type="ECO:0000256" key="2">
    <source>
        <dbReference type="ARBA" id="ARBA00023163"/>
    </source>
</evidence>
<gene>
    <name evidence="4" type="ORF">SAMN02787118_114286</name>
</gene>
<dbReference type="OrthoDB" id="3522768at2"/>
<dbReference type="Gene3D" id="1.10.10.1320">
    <property type="entry name" value="Anti-sigma factor, zinc-finger domain"/>
    <property type="match status" value="1"/>
</dbReference>
<keyword evidence="2" id="KW-0804">Transcription</keyword>
<dbReference type="InterPro" id="IPR041916">
    <property type="entry name" value="Anti_sigma_zinc_sf"/>
</dbReference>
<organism evidence="4 5">
    <name type="scientific">Streptomyces mirabilis</name>
    <dbReference type="NCBI Taxonomy" id="68239"/>
    <lineage>
        <taxon>Bacteria</taxon>
        <taxon>Bacillati</taxon>
        <taxon>Actinomycetota</taxon>
        <taxon>Actinomycetes</taxon>
        <taxon>Kitasatosporales</taxon>
        <taxon>Streptomycetaceae</taxon>
        <taxon>Streptomyces</taxon>
    </lineage>
</organism>
<accession>A0A1I2NCS2</accession>
<evidence type="ECO:0000313" key="4">
    <source>
        <dbReference type="EMBL" id="SFG00669.1"/>
    </source>
</evidence>
<dbReference type="Proteomes" id="UP000181942">
    <property type="component" value="Unassembled WGS sequence"/>
</dbReference>
<evidence type="ECO:0000256" key="3">
    <source>
        <dbReference type="SAM" id="Phobius"/>
    </source>
</evidence>
<keyword evidence="3" id="KW-0812">Transmembrane</keyword>
<keyword evidence="3" id="KW-0472">Membrane</keyword>
<evidence type="ECO:0000256" key="1">
    <source>
        <dbReference type="ARBA" id="ARBA00023015"/>
    </source>
</evidence>